<dbReference type="EMBL" id="VIVQ01000002">
    <property type="protein sequence ID" value="TWE10294.1"/>
    <property type="molecule type" value="Genomic_DNA"/>
</dbReference>
<dbReference type="SUPFAM" id="SSF81296">
    <property type="entry name" value="E set domains"/>
    <property type="match status" value="1"/>
</dbReference>
<evidence type="ECO:0008006" key="4">
    <source>
        <dbReference type="Google" id="ProtNLM"/>
    </source>
</evidence>
<dbReference type="InterPro" id="IPR013783">
    <property type="entry name" value="Ig-like_fold"/>
</dbReference>
<dbReference type="GO" id="GO:0005975">
    <property type="term" value="P:carbohydrate metabolic process"/>
    <property type="evidence" value="ECO:0007669"/>
    <property type="project" value="UniProtKB-ARBA"/>
</dbReference>
<accession>A0A561E3U8</accession>
<comment type="caution">
    <text evidence="2">The sequence shown here is derived from an EMBL/GenBank/DDBJ whole genome shotgun (WGS) entry which is preliminary data.</text>
</comment>
<feature type="region of interest" description="Disordered" evidence="1">
    <location>
        <begin position="871"/>
        <end position="899"/>
    </location>
</feature>
<evidence type="ECO:0000256" key="1">
    <source>
        <dbReference type="SAM" id="MobiDB-lite"/>
    </source>
</evidence>
<feature type="region of interest" description="Disordered" evidence="1">
    <location>
        <begin position="155"/>
        <end position="176"/>
    </location>
</feature>
<reference evidence="2 3" key="1">
    <citation type="submission" date="2019-06" db="EMBL/GenBank/DDBJ databases">
        <title>Sequencing the genomes of 1000 actinobacteria strains.</title>
        <authorList>
            <person name="Klenk H.-P."/>
        </authorList>
    </citation>
    <scope>NUCLEOTIDE SEQUENCE [LARGE SCALE GENOMIC DNA]</scope>
    <source>
        <strain evidence="2 3">DSM 19560</strain>
    </source>
</reference>
<dbReference type="CDD" id="cd00102">
    <property type="entry name" value="IPT"/>
    <property type="match status" value="1"/>
</dbReference>
<gene>
    <name evidence="2" type="ORF">BKA23_2650</name>
</gene>
<evidence type="ECO:0000313" key="2">
    <source>
        <dbReference type="EMBL" id="TWE10294.1"/>
    </source>
</evidence>
<dbReference type="InterPro" id="IPR014756">
    <property type="entry name" value="Ig_E-set"/>
</dbReference>
<keyword evidence="3" id="KW-1185">Reference proteome</keyword>
<feature type="compositionally biased region" description="Gly residues" evidence="1">
    <location>
        <begin position="882"/>
        <end position="893"/>
    </location>
</feature>
<protein>
    <recommendedName>
        <fullName evidence="4">IPT/TIG domain-containing protein</fullName>
    </recommendedName>
</protein>
<sequence length="1186" mass="117942">MTITGTNLNAASKVMFGQTAGTGLTTVSNTELTVTAPPATKASPVNITVTTTAGTSAIVPVDQFTYTAPCTPGSYVAQKHLSGTLTGSMVWGPACAGVYIIDPAGLQIAPGASLTITAGTIVKYTSNSQVPIGVSADATLTVSGTGGSPAVMTSIDDNTTGGTTGSGDPAASNSPAIDTTSSTAVIDISDLRLRYAGISNDFGALSVTGSSIYDGTVSSDTDQPVEITATSVAYTPTTINYASDPATNGTVGISITAATQNAVTPVITNDSVTGVTGVAYEITEPALLQADVSGDTASNNALNAIGISSGLSGVWTLTPSTLPLLALGTYSPAWGGAGDIEVLQGATLNLTAGTTVKYEPGWMSAVTVDAGGSLNAIGSDPSPVVITSVDDDSVGGTTGSGQPIASSLAPAIDLVAPSSEANLSRTTLKYESLSNDGGTLAVSNSVVYDGDIASQSDQPVTVTGTTVSYAPSTFGGCNSSAQGPGIQVIASTDAADTATVTNNTVSNVDSIAYSVSEPSMQQSDVTGNAASGNAINALGLSGGLNGIWNISPAGIPTALLPVNSGNWSFQSLSVLPQATVNIAPGVVMKSYPTGWSYLCVGGGNYGYFDVQAGGSLNFNGDASGPITLTAVDDNTVGGTTGTGAPSTSGIGNTGDGILLETGSEFAATSLNLKYGQIYNQGGSLAITHSTVYEGQIFSQSNESVAITGTTVASIPESFNYSTTSPLATVGITVLPEPNETAVAPIVTNNTVDDFAGIAYEIEGPDLLQNQLSGNQAVGNAINAFGVAGGLSGAWNINTSELPLALLSISNAWGDEVDITQGAQVSIDAGSVIKGYYNGWCQPCTDAGHPAGFDVQSGGSLSINGSSDNPIVYTSGDDNSVGGTTGTGNPGGTEGIEVDPGGSIAGSNFELKYGGLLFDGSSTELDNVTITGANTAVTVYDIPGQVIKMFNANLNNGSVGASVNIGGLEITGSITNMSTRAVEACDWQSMWTNTAGCAVEAYDVYWGDPNGAYGPVPALTGWSGWTITTASSLLSTSHVCGAVDADEYYSTAGAATVSDSAADLVSPNCDGSATPWSTVAQGYGQVVQAATNACGSVDATSCQAIKGYLTCFNAAENLAGSQAAVSIPGTASSTLNAVSAISTAAGNLNAAGFASFLGFASDVADAIGTVSDVANAYGTCQSSFATG</sequence>
<name>A0A561E3U8_9MICO</name>
<dbReference type="Gene3D" id="2.60.40.10">
    <property type="entry name" value="Immunoglobulins"/>
    <property type="match status" value="1"/>
</dbReference>
<dbReference type="AlphaFoldDB" id="A0A561E3U8"/>
<organism evidence="2 3">
    <name type="scientific">Rudaeicoccus suwonensis</name>
    <dbReference type="NCBI Taxonomy" id="657409"/>
    <lineage>
        <taxon>Bacteria</taxon>
        <taxon>Bacillati</taxon>
        <taxon>Actinomycetota</taxon>
        <taxon>Actinomycetes</taxon>
        <taxon>Micrococcales</taxon>
        <taxon>Dermacoccaceae</taxon>
        <taxon>Rudaeicoccus</taxon>
    </lineage>
</organism>
<dbReference type="Proteomes" id="UP000318297">
    <property type="component" value="Unassembled WGS sequence"/>
</dbReference>
<evidence type="ECO:0000313" key="3">
    <source>
        <dbReference type="Proteomes" id="UP000318297"/>
    </source>
</evidence>
<proteinExistence type="predicted"/>